<feature type="region of interest" description="Disordered" evidence="1">
    <location>
        <begin position="223"/>
        <end position="271"/>
    </location>
</feature>
<feature type="compositionally biased region" description="Polar residues" evidence="1">
    <location>
        <begin position="223"/>
        <end position="240"/>
    </location>
</feature>
<sequence length="271" mass="28994">MANPIPNSAGGVAPPYSSRIIVPDDSMNPIFVLSESTIDHIIRTEAQLRDHATVTHSSQLVVSIWAYNGPDGVGWRRTTIKDNVGIRKLVEAARLLQEVMQRAPNKISEVLHRPTAVAVSISAIEVIDITDSPSSDTGSKAASSDTAHRPHSIEKRLDPATNSMDSATIPDKMPIQDGRATGATSSSDSVVCETAENRSNNGLETIPNSPVSVSAMEFEEGTVLTTGPRLQSRSTPNISVPQKRKCSGAGERTAQSVPLKRSARLRPEEDG</sequence>
<feature type="compositionally biased region" description="Basic and acidic residues" evidence="1">
    <location>
        <begin position="146"/>
        <end position="158"/>
    </location>
</feature>
<keyword evidence="3" id="KW-1185">Reference proteome</keyword>
<proteinExistence type="predicted"/>
<name>A0ABR4GS90_9EURO</name>
<gene>
    <name evidence="2" type="ORF">BJX63DRAFT_416156</name>
</gene>
<evidence type="ECO:0000313" key="3">
    <source>
        <dbReference type="Proteomes" id="UP001610334"/>
    </source>
</evidence>
<accession>A0ABR4GS90</accession>
<evidence type="ECO:0000313" key="2">
    <source>
        <dbReference type="EMBL" id="KAL2801935.1"/>
    </source>
</evidence>
<protein>
    <submittedName>
        <fullName evidence="2">Uncharacterized protein</fullName>
    </submittedName>
</protein>
<evidence type="ECO:0000256" key="1">
    <source>
        <dbReference type="SAM" id="MobiDB-lite"/>
    </source>
</evidence>
<feature type="compositionally biased region" description="Polar residues" evidence="1">
    <location>
        <begin position="197"/>
        <end position="210"/>
    </location>
</feature>
<reference evidence="2 3" key="1">
    <citation type="submission" date="2024-07" db="EMBL/GenBank/DDBJ databases">
        <title>Section-level genome sequencing and comparative genomics of Aspergillus sections Usti and Cavernicolus.</title>
        <authorList>
            <consortium name="Lawrence Berkeley National Laboratory"/>
            <person name="Nybo J.L."/>
            <person name="Vesth T.C."/>
            <person name="Theobald S."/>
            <person name="Frisvad J.C."/>
            <person name="Larsen T.O."/>
            <person name="Kjaerboelling I."/>
            <person name="Rothschild-Mancinelli K."/>
            <person name="Lyhne E.K."/>
            <person name="Kogle M.E."/>
            <person name="Barry K."/>
            <person name="Clum A."/>
            <person name="Na H."/>
            <person name="Ledsgaard L."/>
            <person name="Lin J."/>
            <person name="Lipzen A."/>
            <person name="Kuo A."/>
            <person name="Riley R."/>
            <person name="Mondo S."/>
            <person name="Labutti K."/>
            <person name="Haridas S."/>
            <person name="Pangalinan J."/>
            <person name="Salamov A.A."/>
            <person name="Simmons B.A."/>
            <person name="Magnuson J.K."/>
            <person name="Chen J."/>
            <person name="Drula E."/>
            <person name="Henrissat B."/>
            <person name="Wiebenga A."/>
            <person name="Lubbers R.J."/>
            <person name="Gomes A.C."/>
            <person name="Makela M.R."/>
            <person name="Stajich J."/>
            <person name="Grigoriev I.V."/>
            <person name="Mortensen U.H."/>
            <person name="De Vries R.P."/>
            <person name="Baker S.E."/>
            <person name="Andersen M.R."/>
        </authorList>
    </citation>
    <scope>NUCLEOTIDE SEQUENCE [LARGE SCALE GENOMIC DNA]</scope>
    <source>
        <strain evidence="2 3">CBS 588.65</strain>
    </source>
</reference>
<feature type="compositionally biased region" description="Polar residues" evidence="1">
    <location>
        <begin position="131"/>
        <end position="145"/>
    </location>
</feature>
<organism evidence="2 3">
    <name type="scientific">Aspergillus granulosus</name>
    <dbReference type="NCBI Taxonomy" id="176169"/>
    <lineage>
        <taxon>Eukaryota</taxon>
        <taxon>Fungi</taxon>
        <taxon>Dikarya</taxon>
        <taxon>Ascomycota</taxon>
        <taxon>Pezizomycotina</taxon>
        <taxon>Eurotiomycetes</taxon>
        <taxon>Eurotiomycetidae</taxon>
        <taxon>Eurotiales</taxon>
        <taxon>Aspergillaceae</taxon>
        <taxon>Aspergillus</taxon>
        <taxon>Aspergillus subgen. Nidulantes</taxon>
    </lineage>
</organism>
<comment type="caution">
    <text evidence="2">The sequence shown here is derived from an EMBL/GenBank/DDBJ whole genome shotgun (WGS) entry which is preliminary data.</text>
</comment>
<dbReference type="Proteomes" id="UP001610334">
    <property type="component" value="Unassembled WGS sequence"/>
</dbReference>
<feature type="region of interest" description="Disordered" evidence="1">
    <location>
        <begin position="130"/>
        <end position="210"/>
    </location>
</feature>
<dbReference type="EMBL" id="JBFXLT010000223">
    <property type="protein sequence ID" value="KAL2801935.1"/>
    <property type="molecule type" value="Genomic_DNA"/>
</dbReference>